<proteinExistence type="predicted"/>
<feature type="transmembrane region" description="Helical" evidence="6">
    <location>
        <begin position="118"/>
        <end position="137"/>
    </location>
</feature>
<evidence type="ECO:0000313" key="8">
    <source>
        <dbReference type="Proteomes" id="UP001596139"/>
    </source>
</evidence>
<keyword evidence="3 6" id="KW-0812">Transmembrane</keyword>
<sequence>MTANTFLARLNNGRASGRSSQETGGRALWVGGALIGLLQNMLFAETAAMFPGKSGGVSRYASEGWKRYFAPLGAVAAYGYWIGWSFSIAVNAAAIGALVTAHWFPGTPEVPLLPGHSVGLAELIGVAAVFAAWACNYFGARLTARASKITSGIVLCGLVVVVAAPFLSGHTWHAANLTWYHGGSWTTLIVWFYVTAWTTYGTEICASFAPEYKDTVRDTAKALRATSLLSLVLFFVVPLAMVGSVGEDAIRKDPVGAFAIAFEQALGGFSSLGVLILVSSMFLGMVSTTADGGRALYGLARERMTVRQLDHLNRWGVPGRALTLDVVLNSAILLLLGEPLSILIASNFGYLVAVVLAVSAFLLLRKDRPDWPRPIRRGRFWIPVAWAVLVIDVVVVAVGVTHPSLAANGGPKDTLIAVGILLLSVVLYAYRRVVQDKERIAWRIETPAVPEPEPPQEYVTQRPPR</sequence>
<keyword evidence="2" id="KW-1003">Cell membrane</keyword>
<reference evidence="8" key="1">
    <citation type="journal article" date="2019" name="Int. J. Syst. Evol. Microbiol.">
        <title>The Global Catalogue of Microorganisms (GCM) 10K type strain sequencing project: providing services to taxonomists for standard genome sequencing and annotation.</title>
        <authorList>
            <consortium name="The Broad Institute Genomics Platform"/>
            <consortium name="The Broad Institute Genome Sequencing Center for Infectious Disease"/>
            <person name="Wu L."/>
            <person name="Ma J."/>
        </authorList>
    </citation>
    <scope>NUCLEOTIDE SEQUENCE [LARGE SCALE GENOMIC DNA]</scope>
    <source>
        <strain evidence="8">CGMCC 1.15180</strain>
    </source>
</reference>
<dbReference type="InterPro" id="IPR002293">
    <property type="entry name" value="AA/rel_permease1"/>
</dbReference>
<dbReference type="PANTHER" id="PTHR42770">
    <property type="entry name" value="AMINO ACID TRANSPORTER-RELATED"/>
    <property type="match status" value="1"/>
</dbReference>
<dbReference type="Proteomes" id="UP001596139">
    <property type="component" value="Unassembled WGS sequence"/>
</dbReference>
<protein>
    <submittedName>
        <fullName evidence="7">APC family permease</fullName>
    </submittedName>
</protein>
<gene>
    <name evidence="7" type="ORF">ACFP4F_27590</name>
</gene>
<keyword evidence="4 6" id="KW-1133">Transmembrane helix</keyword>
<feature type="transmembrane region" description="Helical" evidence="6">
    <location>
        <begin position="188"/>
        <end position="210"/>
    </location>
</feature>
<dbReference type="InterPro" id="IPR050367">
    <property type="entry name" value="APC_superfamily"/>
</dbReference>
<evidence type="ECO:0000256" key="5">
    <source>
        <dbReference type="ARBA" id="ARBA00023136"/>
    </source>
</evidence>
<dbReference type="Gene3D" id="1.20.1740.10">
    <property type="entry name" value="Amino acid/polyamine transporter I"/>
    <property type="match status" value="1"/>
</dbReference>
<dbReference type="PIRSF" id="PIRSF006060">
    <property type="entry name" value="AA_transporter"/>
    <property type="match status" value="1"/>
</dbReference>
<dbReference type="RefSeq" id="WP_211266506.1">
    <property type="nucleotide sequence ID" value="NZ_JBHSPX010000008.1"/>
</dbReference>
<accession>A0ABW1MU75</accession>
<evidence type="ECO:0000256" key="4">
    <source>
        <dbReference type="ARBA" id="ARBA00022989"/>
    </source>
</evidence>
<feature type="transmembrane region" description="Helical" evidence="6">
    <location>
        <begin position="317"/>
        <end position="336"/>
    </location>
</feature>
<keyword evidence="5 6" id="KW-0472">Membrane</keyword>
<evidence type="ECO:0000256" key="6">
    <source>
        <dbReference type="SAM" id="Phobius"/>
    </source>
</evidence>
<organism evidence="7 8">
    <name type="scientific">Streptomyces ochraceiscleroticus</name>
    <dbReference type="NCBI Taxonomy" id="47761"/>
    <lineage>
        <taxon>Bacteria</taxon>
        <taxon>Bacillati</taxon>
        <taxon>Actinomycetota</taxon>
        <taxon>Actinomycetes</taxon>
        <taxon>Kitasatosporales</taxon>
        <taxon>Streptomycetaceae</taxon>
        <taxon>Streptomyces</taxon>
    </lineage>
</organism>
<feature type="transmembrane region" description="Helical" evidence="6">
    <location>
        <begin position="380"/>
        <end position="402"/>
    </location>
</feature>
<dbReference type="EMBL" id="JBHSPX010000008">
    <property type="protein sequence ID" value="MFC6066282.1"/>
    <property type="molecule type" value="Genomic_DNA"/>
</dbReference>
<evidence type="ECO:0000256" key="1">
    <source>
        <dbReference type="ARBA" id="ARBA00004651"/>
    </source>
</evidence>
<feature type="transmembrane region" description="Helical" evidence="6">
    <location>
        <begin position="342"/>
        <end position="364"/>
    </location>
</feature>
<feature type="transmembrane region" description="Helical" evidence="6">
    <location>
        <begin position="222"/>
        <end position="245"/>
    </location>
</feature>
<comment type="caution">
    <text evidence="7">The sequence shown here is derived from an EMBL/GenBank/DDBJ whole genome shotgun (WGS) entry which is preliminary data.</text>
</comment>
<evidence type="ECO:0000256" key="3">
    <source>
        <dbReference type="ARBA" id="ARBA00022692"/>
    </source>
</evidence>
<dbReference type="Pfam" id="PF13520">
    <property type="entry name" value="AA_permease_2"/>
    <property type="match status" value="1"/>
</dbReference>
<dbReference type="PANTHER" id="PTHR42770:SF7">
    <property type="entry name" value="MEMBRANE PROTEIN"/>
    <property type="match status" value="1"/>
</dbReference>
<feature type="transmembrane region" description="Helical" evidence="6">
    <location>
        <begin position="414"/>
        <end position="430"/>
    </location>
</feature>
<evidence type="ECO:0000313" key="7">
    <source>
        <dbReference type="EMBL" id="MFC6066282.1"/>
    </source>
</evidence>
<evidence type="ECO:0000256" key="2">
    <source>
        <dbReference type="ARBA" id="ARBA00022475"/>
    </source>
</evidence>
<comment type="subcellular location">
    <subcellularLocation>
        <location evidence="1">Cell membrane</location>
        <topology evidence="1">Multi-pass membrane protein</topology>
    </subcellularLocation>
</comment>
<name>A0ABW1MU75_9ACTN</name>
<feature type="transmembrane region" description="Helical" evidence="6">
    <location>
        <begin position="69"/>
        <end position="98"/>
    </location>
</feature>
<feature type="transmembrane region" description="Helical" evidence="6">
    <location>
        <begin position="149"/>
        <end position="168"/>
    </location>
</feature>
<keyword evidence="8" id="KW-1185">Reference proteome</keyword>
<feature type="transmembrane region" description="Helical" evidence="6">
    <location>
        <begin position="265"/>
        <end position="286"/>
    </location>
</feature>